<dbReference type="Proteomes" id="UP000199477">
    <property type="component" value="Unassembled WGS sequence"/>
</dbReference>
<evidence type="ECO:0000313" key="1">
    <source>
        <dbReference type="EMBL" id="SFF52426.1"/>
    </source>
</evidence>
<accession>A0A1I2JHY1</accession>
<proteinExistence type="predicted"/>
<evidence type="ECO:0000313" key="2">
    <source>
        <dbReference type="Proteomes" id="UP000199477"/>
    </source>
</evidence>
<dbReference type="EMBL" id="FONH01000024">
    <property type="protein sequence ID" value="SFF52426.1"/>
    <property type="molecule type" value="Genomic_DNA"/>
</dbReference>
<organism evidence="1 2">
    <name type="scientific">Dyella marensis</name>
    <dbReference type="NCBI Taxonomy" id="500610"/>
    <lineage>
        <taxon>Bacteria</taxon>
        <taxon>Pseudomonadati</taxon>
        <taxon>Pseudomonadota</taxon>
        <taxon>Gammaproteobacteria</taxon>
        <taxon>Lysobacterales</taxon>
        <taxon>Rhodanobacteraceae</taxon>
        <taxon>Dyella</taxon>
    </lineage>
</organism>
<keyword evidence="2" id="KW-1185">Reference proteome</keyword>
<name>A0A1I2JHY1_9GAMM</name>
<sequence>MQNVTELMSDYRNALVTLWNFFFRKHYVSLMSCGPLDDYESIERKLFAGLVLKPALGSDGAVARLGAEAKAVLVNPNSDNVEVMLGDLVDGYYKWSLPISIRTDAYSFGYIELFEFDRYGQITLPYVKCQIISSGKSVESASFALLKYEDCQFFL</sequence>
<dbReference type="AlphaFoldDB" id="A0A1I2JHY1"/>
<dbReference type="RefSeq" id="WP_143096563.1">
    <property type="nucleotide sequence ID" value="NZ_FONH01000024.1"/>
</dbReference>
<reference evidence="2" key="1">
    <citation type="submission" date="2016-10" db="EMBL/GenBank/DDBJ databases">
        <authorList>
            <person name="Varghese N."/>
            <person name="Submissions S."/>
        </authorList>
    </citation>
    <scope>NUCLEOTIDE SEQUENCE [LARGE SCALE GENOMIC DNA]</scope>
    <source>
        <strain evidence="2">UNC178MFTsu3.1</strain>
    </source>
</reference>
<protein>
    <submittedName>
        <fullName evidence="1">Uncharacterized protein</fullName>
    </submittedName>
</protein>
<gene>
    <name evidence="1" type="ORF">SAMN02799615_03978</name>
</gene>
<dbReference type="STRING" id="500610.SAMN02799615_03978"/>